<evidence type="ECO:0000313" key="1">
    <source>
        <dbReference type="EMBL" id="GGW80861.1"/>
    </source>
</evidence>
<comment type="caution">
    <text evidence="1">The sequence shown here is derived from an EMBL/GenBank/DDBJ whole genome shotgun (WGS) entry which is preliminary data.</text>
</comment>
<gene>
    <name evidence="1" type="ORF">GCM10011450_08230</name>
</gene>
<evidence type="ECO:0000313" key="2">
    <source>
        <dbReference type="Proteomes" id="UP000608345"/>
    </source>
</evidence>
<dbReference type="AlphaFoldDB" id="A0A918JHX5"/>
<accession>A0A918JHX5</accession>
<organism evidence="1 2">
    <name type="scientific">Advenella faeciporci</name>
    <dbReference type="NCBI Taxonomy" id="797535"/>
    <lineage>
        <taxon>Bacteria</taxon>
        <taxon>Pseudomonadati</taxon>
        <taxon>Pseudomonadota</taxon>
        <taxon>Betaproteobacteria</taxon>
        <taxon>Burkholderiales</taxon>
        <taxon>Alcaligenaceae</taxon>
    </lineage>
</organism>
<dbReference type="Proteomes" id="UP000608345">
    <property type="component" value="Unassembled WGS sequence"/>
</dbReference>
<sequence>MATVSFDKDFVVKDKESIKRIHQDLASPRQITVKKRDYKAENKRGVQLLKQQLSNLKIC</sequence>
<name>A0A918JHX5_9BURK</name>
<reference evidence="1" key="1">
    <citation type="journal article" date="2014" name="Int. J. Syst. Evol. Microbiol.">
        <title>Complete genome sequence of Corynebacterium casei LMG S-19264T (=DSM 44701T), isolated from a smear-ripened cheese.</title>
        <authorList>
            <consortium name="US DOE Joint Genome Institute (JGI-PGF)"/>
            <person name="Walter F."/>
            <person name="Albersmeier A."/>
            <person name="Kalinowski J."/>
            <person name="Ruckert C."/>
        </authorList>
    </citation>
    <scope>NUCLEOTIDE SEQUENCE</scope>
    <source>
        <strain evidence="1">KCTC 23732</strain>
    </source>
</reference>
<keyword evidence="2" id="KW-1185">Reference proteome</keyword>
<reference evidence="1" key="2">
    <citation type="submission" date="2020-09" db="EMBL/GenBank/DDBJ databases">
        <authorList>
            <person name="Sun Q."/>
            <person name="Kim S."/>
        </authorList>
    </citation>
    <scope>NUCLEOTIDE SEQUENCE</scope>
    <source>
        <strain evidence="1">KCTC 23732</strain>
    </source>
</reference>
<dbReference type="EMBL" id="BMYS01000004">
    <property type="protein sequence ID" value="GGW80861.1"/>
    <property type="molecule type" value="Genomic_DNA"/>
</dbReference>
<proteinExistence type="predicted"/>
<protein>
    <submittedName>
        <fullName evidence="1">Uncharacterized protein</fullName>
    </submittedName>
</protein>